<reference evidence="1 2" key="1">
    <citation type="submission" date="2024-05" db="EMBL/GenBank/DDBJ databases">
        <title>Genome sequencing and assembly of Indian major carp, Cirrhinus mrigala (Hamilton, 1822).</title>
        <authorList>
            <person name="Mohindra V."/>
            <person name="Chowdhury L.M."/>
            <person name="Lal K."/>
            <person name="Jena J.K."/>
        </authorList>
    </citation>
    <scope>NUCLEOTIDE SEQUENCE [LARGE SCALE GENOMIC DNA]</scope>
    <source>
        <strain evidence="1">CM1030</strain>
        <tissue evidence="1">Blood</tissue>
    </source>
</reference>
<evidence type="ECO:0000313" key="2">
    <source>
        <dbReference type="Proteomes" id="UP001529510"/>
    </source>
</evidence>
<comment type="caution">
    <text evidence="1">The sequence shown here is derived from an EMBL/GenBank/DDBJ whole genome shotgun (WGS) entry which is preliminary data.</text>
</comment>
<feature type="non-terminal residue" evidence="1">
    <location>
        <position position="1"/>
    </location>
</feature>
<dbReference type="EMBL" id="JAMKFB020000010">
    <property type="protein sequence ID" value="KAL0183015.1"/>
    <property type="molecule type" value="Genomic_DNA"/>
</dbReference>
<name>A0ABD0Q9S9_CIRMR</name>
<dbReference type="AlphaFoldDB" id="A0ABD0Q9S9"/>
<keyword evidence="2" id="KW-1185">Reference proteome</keyword>
<dbReference type="SUPFAM" id="SSF48173">
    <property type="entry name" value="Cryptochrome/photolyase FAD-binding domain"/>
    <property type="match status" value="1"/>
</dbReference>
<dbReference type="Proteomes" id="UP001529510">
    <property type="component" value="Unassembled WGS sequence"/>
</dbReference>
<accession>A0ABD0Q9S9</accession>
<proteinExistence type="predicted"/>
<protein>
    <submittedName>
        <fullName evidence="1">Uncharacterized protein</fullName>
    </submittedName>
</protein>
<dbReference type="Gene3D" id="1.10.579.10">
    <property type="entry name" value="DNA Cyclobutane Dipyrimidine Photolyase, subunit A, domain 3"/>
    <property type="match status" value="1"/>
</dbReference>
<sequence>IQERAGCIVGKDYPRPIVEHEVVHKKNIQRMKAAYAKRPPEDKDDKTITKGVKRKATSILEMFEKKAKR</sequence>
<gene>
    <name evidence="1" type="ORF">M9458_022390</name>
</gene>
<dbReference type="InterPro" id="IPR036134">
    <property type="entry name" value="Crypto/Photolyase_FAD-like_sf"/>
</dbReference>
<evidence type="ECO:0000313" key="1">
    <source>
        <dbReference type="EMBL" id="KAL0183015.1"/>
    </source>
</evidence>
<organism evidence="1 2">
    <name type="scientific">Cirrhinus mrigala</name>
    <name type="common">Mrigala</name>
    <dbReference type="NCBI Taxonomy" id="683832"/>
    <lineage>
        <taxon>Eukaryota</taxon>
        <taxon>Metazoa</taxon>
        <taxon>Chordata</taxon>
        <taxon>Craniata</taxon>
        <taxon>Vertebrata</taxon>
        <taxon>Euteleostomi</taxon>
        <taxon>Actinopterygii</taxon>
        <taxon>Neopterygii</taxon>
        <taxon>Teleostei</taxon>
        <taxon>Ostariophysi</taxon>
        <taxon>Cypriniformes</taxon>
        <taxon>Cyprinidae</taxon>
        <taxon>Labeoninae</taxon>
        <taxon>Labeonini</taxon>
        <taxon>Cirrhinus</taxon>
    </lineage>
</organism>